<dbReference type="InterPro" id="IPR014044">
    <property type="entry name" value="CAP_dom"/>
</dbReference>
<proteinExistence type="predicted"/>
<sequence>MKFYILYLTLNILPTYTYPFPTSKNYNLELYYKRYNYYEKNTKIENLKFIKRDDVKIKTDNPIKPKLKCCNKNKSKADRKNIDVKKENHLNGITNSNNSTTANTQEIQGTVKKLPDNIIIDDDTNFGSSNAVNAQNPSDNNKVSNFKKPNTANINEIALKPKPIAIKDKNDNPSLGNQNSTFKDSKDFEKNNFTQKINNNNNTANGASPYGDITQDDAEKLVNLVNEQRKKNNKSPLVLNGGLVKACLYHAKYMSKINKLTHNNPAFTSFGDRLKKTGGECSISCAENTAINDGDIKSVLESWIKSPAHYSNMLGNYRNMGIAKHDGYWTQDFN</sequence>
<name>A0A2T9XYD2_9FUNG</name>
<feature type="signal peptide" evidence="2">
    <location>
        <begin position="1"/>
        <end position="19"/>
    </location>
</feature>
<dbReference type="Pfam" id="PF00188">
    <property type="entry name" value="CAP"/>
    <property type="match status" value="1"/>
</dbReference>
<dbReference type="PANTHER" id="PTHR31157:SF1">
    <property type="entry name" value="SCP DOMAIN-CONTAINING PROTEIN"/>
    <property type="match status" value="1"/>
</dbReference>
<dbReference type="CDD" id="cd05379">
    <property type="entry name" value="CAP_bacterial"/>
    <property type="match status" value="1"/>
</dbReference>
<feature type="region of interest" description="Disordered" evidence="1">
    <location>
        <begin position="166"/>
        <end position="185"/>
    </location>
</feature>
<keyword evidence="5" id="KW-1185">Reference proteome</keyword>
<feature type="chain" id="PRO_5015520646" description="SCP domain-containing protein" evidence="2">
    <location>
        <begin position="20"/>
        <end position="334"/>
    </location>
</feature>
<organism evidence="4 5">
    <name type="scientific">Smittium simulii</name>
    <dbReference type="NCBI Taxonomy" id="133385"/>
    <lineage>
        <taxon>Eukaryota</taxon>
        <taxon>Fungi</taxon>
        <taxon>Fungi incertae sedis</taxon>
        <taxon>Zoopagomycota</taxon>
        <taxon>Kickxellomycotina</taxon>
        <taxon>Harpellomycetes</taxon>
        <taxon>Harpellales</taxon>
        <taxon>Legeriomycetaceae</taxon>
        <taxon>Smittium</taxon>
    </lineage>
</organism>
<reference evidence="4 5" key="1">
    <citation type="journal article" date="2018" name="MBio">
        <title>Comparative Genomics Reveals the Core Gene Toolbox for the Fungus-Insect Symbiosis.</title>
        <authorList>
            <person name="Wang Y."/>
            <person name="Stata M."/>
            <person name="Wang W."/>
            <person name="Stajich J.E."/>
            <person name="White M.M."/>
            <person name="Moncalvo J.M."/>
        </authorList>
    </citation>
    <scope>NUCLEOTIDE SEQUENCE [LARGE SCALE GENOMIC DNA]</scope>
    <source>
        <strain evidence="4 5">SWE-8-4</strain>
    </source>
</reference>
<dbReference type="Proteomes" id="UP000245383">
    <property type="component" value="Unassembled WGS sequence"/>
</dbReference>
<dbReference type="PANTHER" id="PTHR31157">
    <property type="entry name" value="SCP DOMAIN-CONTAINING PROTEIN"/>
    <property type="match status" value="1"/>
</dbReference>
<dbReference type="AlphaFoldDB" id="A0A2T9XYD2"/>
<comment type="caution">
    <text evidence="4">The sequence shown here is derived from an EMBL/GenBank/DDBJ whole genome shotgun (WGS) entry which is preliminary data.</text>
</comment>
<accession>A0A2T9XYD2</accession>
<feature type="domain" description="SCP" evidence="3">
    <location>
        <begin position="222"/>
        <end position="327"/>
    </location>
</feature>
<dbReference type="OrthoDB" id="568194at2759"/>
<evidence type="ECO:0000313" key="4">
    <source>
        <dbReference type="EMBL" id="PVU85102.1"/>
    </source>
</evidence>
<protein>
    <recommendedName>
        <fullName evidence="3">SCP domain-containing protein</fullName>
    </recommendedName>
</protein>
<evidence type="ECO:0000256" key="2">
    <source>
        <dbReference type="SAM" id="SignalP"/>
    </source>
</evidence>
<dbReference type="SUPFAM" id="SSF55797">
    <property type="entry name" value="PR-1-like"/>
    <property type="match status" value="1"/>
</dbReference>
<evidence type="ECO:0000313" key="5">
    <source>
        <dbReference type="Proteomes" id="UP000245383"/>
    </source>
</evidence>
<feature type="compositionally biased region" description="Polar residues" evidence="1">
    <location>
        <begin position="172"/>
        <end position="182"/>
    </location>
</feature>
<evidence type="ECO:0000256" key="1">
    <source>
        <dbReference type="SAM" id="MobiDB-lite"/>
    </source>
</evidence>
<evidence type="ECO:0000259" key="3">
    <source>
        <dbReference type="Pfam" id="PF00188"/>
    </source>
</evidence>
<dbReference type="Gene3D" id="3.40.33.10">
    <property type="entry name" value="CAP"/>
    <property type="match status" value="1"/>
</dbReference>
<keyword evidence="2" id="KW-0732">Signal</keyword>
<dbReference type="EMBL" id="MBFR01000932">
    <property type="protein sequence ID" value="PVU85102.1"/>
    <property type="molecule type" value="Genomic_DNA"/>
</dbReference>
<dbReference type="InterPro" id="IPR035940">
    <property type="entry name" value="CAP_sf"/>
</dbReference>
<dbReference type="STRING" id="133385.A0A2T9XYD2"/>
<gene>
    <name evidence="4" type="ORF">BB561_006983</name>
</gene>